<evidence type="ECO:0000313" key="1">
    <source>
        <dbReference type="EMBL" id="KAJ5253383.1"/>
    </source>
</evidence>
<proteinExistence type="predicted"/>
<sequence length="89" mass="9494">MAEVVGVVSSAITFATVVVQVTESIITIKDCWSQFGDAPKEVVLQEAFAFALTGNKHAMQSLEFSREAATCLQALANELASDINSSSRL</sequence>
<reference evidence="1 2" key="1">
    <citation type="journal article" date="2023" name="IMA Fungus">
        <title>Comparative genomic study of the Penicillium genus elucidates a diverse pangenome and 15 lateral gene transfer events.</title>
        <authorList>
            <person name="Petersen C."/>
            <person name="Sorensen T."/>
            <person name="Nielsen M.R."/>
            <person name="Sondergaard T.E."/>
            <person name="Sorensen J.L."/>
            <person name="Fitzpatrick D.A."/>
            <person name="Frisvad J.C."/>
            <person name="Nielsen K.L."/>
        </authorList>
    </citation>
    <scope>NUCLEOTIDE SEQUENCE [LARGE SCALE GENOMIC DNA]</scope>
    <source>
        <strain evidence="1 2">IBT 3361</strain>
    </source>
</reference>
<evidence type="ECO:0000313" key="2">
    <source>
        <dbReference type="Proteomes" id="UP001220256"/>
    </source>
</evidence>
<comment type="caution">
    <text evidence="1">The sequence shown here is derived from an EMBL/GenBank/DDBJ whole genome shotgun (WGS) entry which is preliminary data.</text>
</comment>
<name>A0ABQ8W2C4_PENCH</name>
<keyword evidence="2" id="KW-1185">Reference proteome</keyword>
<accession>A0ABQ8W2C4</accession>
<organism evidence="1 2">
    <name type="scientific">Penicillium chrysogenum</name>
    <name type="common">Penicillium notatum</name>
    <dbReference type="NCBI Taxonomy" id="5076"/>
    <lineage>
        <taxon>Eukaryota</taxon>
        <taxon>Fungi</taxon>
        <taxon>Dikarya</taxon>
        <taxon>Ascomycota</taxon>
        <taxon>Pezizomycotina</taxon>
        <taxon>Eurotiomycetes</taxon>
        <taxon>Eurotiomycetidae</taxon>
        <taxon>Eurotiales</taxon>
        <taxon>Aspergillaceae</taxon>
        <taxon>Penicillium</taxon>
        <taxon>Penicillium chrysogenum species complex</taxon>
    </lineage>
</organism>
<protein>
    <submittedName>
        <fullName evidence="1">Uncharacterized protein</fullName>
    </submittedName>
</protein>
<dbReference type="Proteomes" id="UP001220256">
    <property type="component" value="Unassembled WGS sequence"/>
</dbReference>
<gene>
    <name evidence="1" type="ORF">N7505_012046</name>
</gene>
<dbReference type="EMBL" id="JAPVEB010000012">
    <property type="protein sequence ID" value="KAJ5253383.1"/>
    <property type="molecule type" value="Genomic_DNA"/>
</dbReference>